<sequence length="161" mass="18132">MKIRLAKTADSAAMLAIYNMGIEDRIATLESSVKDAVYMNEWMEAHQGRYAVLVAEVEDQIVGWASLNPYSHRCAYSGVADLSVYISRSHRGKGIGTALLKELDEVARSHQFYKIVLFTFPHNEPGQSLYHKAGYRKVGIFEKQGILDGQYIDIMAMEKLL</sequence>
<protein>
    <submittedName>
        <fullName evidence="1">Arsinothricin resistance N-acetyltransferase ArsN1 family A</fullName>
    </submittedName>
</protein>
<evidence type="ECO:0000313" key="2">
    <source>
        <dbReference type="Proteomes" id="UP001631969"/>
    </source>
</evidence>
<keyword evidence="2" id="KW-1185">Reference proteome</keyword>
<organism evidence="1 2">
    <name type="scientific">Paenibacillus mesotrionivorans</name>
    <dbReference type="NCBI Taxonomy" id="3160968"/>
    <lineage>
        <taxon>Bacteria</taxon>
        <taxon>Bacillati</taxon>
        <taxon>Bacillota</taxon>
        <taxon>Bacilli</taxon>
        <taxon>Bacillales</taxon>
        <taxon>Paenibacillaceae</taxon>
        <taxon>Paenibacillus</taxon>
    </lineage>
</organism>
<name>A0ACC7NWF5_9BACL</name>
<dbReference type="Proteomes" id="UP001631969">
    <property type="component" value="Unassembled WGS sequence"/>
</dbReference>
<dbReference type="EMBL" id="JBJURJ010000007">
    <property type="protein sequence ID" value="MFM9329068.1"/>
    <property type="molecule type" value="Genomic_DNA"/>
</dbReference>
<proteinExistence type="predicted"/>
<gene>
    <name evidence="1" type="ORF">ACI1P1_12295</name>
</gene>
<accession>A0ACC7NWF5</accession>
<evidence type="ECO:0000313" key="1">
    <source>
        <dbReference type="EMBL" id="MFM9329068.1"/>
    </source>
</evidence>
<reference evidence="1" key="1">
    <citation type="submission" date="2024-12" db="EMBL/GenBank/DDBJ databases">
        <authorList>
            <person name="Wu N."/>
        </authorList>
    </citation>
    <scope>NUCLEOTIDE SEQUENCE</scope>
    <source>
        <strain evidence="1">P15</strain>
    </source>
</reference>
<comment type="caution">
    <text evidence="1">The sequence shown here is derived from an EMBL/GenBank/DDBJ whole genome shotgun (WGS) entry which is preliminary data.</text>
</comment>